<dbReference type="PANTHER" id="PTHR12547:SF180">
    <property type="entry name" value="ZINC FINGER CCCH DOMAIN-CONTAINING PROTEIN 28"/>
    <property type="match status" value="1"/>
</dbReference>
<dbReference type="Pfam" id="PF18044">
    <property type="entry name" value="zf-CCCH_4"/>
    <property type="match status" value="1"/>
</dbReference>
<evidence type="ECO:0000256" key="7">
    <source>
        <dbReference type="SAM" id="MobiDB-lite"/>
    </source>
</evidence>
<dbReference type="FunFam" id="4.10.1000.10:FF:000016">
    <property type="entry name" value="Zinc finger CCCH domain-containing protein"/>
    <property type="match status" value="1"/>
</dbReference>
<keyword evidence="3 6" id="KW-0863">Zinc-finger</keyword>
<dbReference type="Gene3D" id="4.10.1000.10">
    <property type="entry name" value="Zinc finger, CCCH-type"/>
    <property type="match status" value="2"/>
</dbReference>
<reference evidence="9" key="1">
    <citation type="submission" date="2022-07" db="EMBL/GenBank/DDBJ databases">
        <authorList>
            <person name="Macas J."/>
            <person name="Novak P."/>
            <person name="Neumann P."/>
        </authorList>
    </citation>
    <scope>NUCLEOTIDE SEQUENCE</scope>
</reference>
<evidence type="ECO:0000313" key="9">
    <source>
        <dbReference type="EMBL" id="CAH9110927.1"/>
    </source>
</evidence>
<gene>
    <name evidence="9" type="ORF">CEURO_LOCUS19010</name>
</gene>
<keyword evidence="10" id="KW-1185">Reference proteome</keyword>
<dbReference type="EMBL" id="CAMAPE010000054">
    <property type="protein sequence ID" value="CAH9110927.1"/>
    <property type="molecule type" value="Genomic_DNA"/>
</dbReference>
<sequence>MGFMDCEVLPGLNDPALWATEEDYRALNDDRYEPPIKKSRNSQGSESHVIVPSRSKAIGKVFFKTKLCSKFRAGVCPYITNCSFAHGLEELRKTPPNWQETVTDHETLEHRREEHRQIQTMSSPELRAEFHRSHKGRHCKKFYTEEGCPFGDSCTFFHDEQLRSRESVAISVTPTGGDFGNNMNNPTAVYQKPNNWKTRICKKWETTGYCPFGNKCHFAHGVAELHNFGRAQGEGEGNGSASGINPGGGSLKPPVDLKIASATYALSSKTSERRPIHKWKGPDKISKIYGDWIENMDS</sequence>
<feature type="domain" description="C3H1-type" evidence="8">
    <location>
        <begin position="62"/>
        <end position="89"/>
    </location>
</feature>
<feature type="domain" description="C3H1-type" evidence="8">
    <location>
        <begin position="133"/>
        <end position="161"/>
    </location>
</feature>
<feature type="zinc finger region" description="C3H1-type" evidence="6">
    <location>
        <begin position="133"/>
        <end position="161"/>
    </location>
</feature>
<dbReference type="GO" id="GO:0008270">
    <property type="term" value="F:zinc ion binding"/>
    <property type="evidence" value="ECO:0007669"/>
    <property type="project" value="UniProtKB-KW"/>
</dbReference>
<keyword evidence="1 6" id="KW-0479">Metal-binding</keyword>
<organism evidence="9 10">
    <name type="scientific">Cuscuta europaea</name>
    <name type="common">European dodder</name>
    <dbReference type="NCBI Taxonomy" id="41803"/>
    <lineage>
        <taxon>Eukaryota</taxon>
        <taxon>Viridiplantae</taxon>
        <taxon>Streptophyta</taxon>
        <taxon>Embryophyta</taxon>
        <taxon>Tracheophyta</taxon>
        <taxon>Spermatophyta</taxon>
        <taxon>Magnoliopsida</taxon>
        <taxon>eudicotyledons</taxon>
        <taxon>Gunneridae</taxon>
        <taxon>Pentapetalae</taxon>
        <taxon>asterids</taxon>
        <taxon>lamiids</taxon>
        <taxon>Solanales</taxon>
        <taxon>Convolvulaceae</taxon>
        <taxon>Cuscuteae</taxon>
        <taxon>Cuscuta</taxon>
        <taxon>Cuscuta subgen. Cuscuta</taxon>
    </lineage>
</organism>
<dbReference type="GO" id="GO:0003677">
    <property type="term" value="F:DNA binding"/>
    <property type="evidence" value="ECO:0007669"/>
    <property type="project" value="UniProtKB-KW"/>
</dbReference>
<evidence type="ECO:0000256" key="3">
    <source>
        <dbReference type="ARBA" id="ARBA00022771"/>
    </source>
</evidence>
<evidence type="ECO:0000313" key="10">
    <source>
        <dbReference type="Proteomes" id="UP001152484"/>
    </source>
</evidence>
<dbReference type="SUPFAM" id="SSF90229">
    <property type="entry name" value="CCCH zinc finger"/>
    <property type="match status" value="3"/>
</dbReference>
<dbReference type="AlphaFoldDB" id="A0A9P0ZQ72"/>
<dbReference type="FunFam" id="4.10.1000.10:FF:000001">
    <property type="entry name" value="zinc finger CCCH domain-containing protein 15-like"/>
    <property type="match status" value="1"/>
</dbReference>
<keyword evidence="5" id="KW-0238">DNA-binding</keyword>
<evidence type="ECO:0000256" key="1">
    <source>
        <dbReference type="ARBA" id="ARBA00022723"/>
    </source>
</evidence>
<feature type="zinc finger region" description="C3H1-type" evidence="6">
    <location>
        <begin position="62"/>
        <end position="89"/>
    </location>
</feature>
<dbReference type="InterPro" id="IPR000571">
    <property type="entry name" value="Znf_CCCH"/>
</dbReference>
<dbReference type="InterPro" id="IPR045877">
    <property type="entry name" value="ZFP36-like"/>
</dbReference>
<evidence type="ECO:0000256" key="2">
    <source>
        <dbReference type="ARBA" id="ARBA00022737"/>
    </source>
</evidence>
<dbReference type="GO" id="GO:0003729">
    <property type="term" value="F:mRNA binding"/>
    <property type="evidence" value="ECO:0007669"/>
    <property type="project" value="InterPro"/>
</dbReference>
<dbReference type="PANTHER" id="PTHR12547">
    <property type="entry name" value="CCCH ZINC FINGER/TIS11-RELATED"/>
    <property type="match status" value="1"/>
</dbReference>
<accession>A0A9P0ZQ72</accession>
<protein>
    <recommendedName>
        <fullName evidence="8">C3H1-type domain-containing protein</fullName>
    </recommendedName>
</protein>
<dbReference type="InterPro" id="IPR041367">
    <property type="entry name" value="Znf-CCCH_4"/>
</dbReference>
<evidence type="ECO:0000256" key="4">
    <source>
        <dbReference type="ARBA" id="ARBA00022833"/>
    </source>
</evidence>
<evidence type="ECO:0000259" key="8">
    <source>
        <dbReference type="PROSITE" id="PS50103"/>
    </source>
</evidence>
<feature type="compositionally biased region" description="Gly residues" evidence="7">
    <location>
        <begin position="232"/>
        <end position="250"/>
    </location>
</feature>
<dbReference type="OrthoDB" id="410307at2759"/>
<dbReference type="PROSITE" id="PS50103">
    <property type="entry name" value="ZF_C3H1"/>
    <property type="match status" value="3"/>
</dbReference>
<feature type="region of interest" description="Disordered" evidence="7">
    <location>
        <begin position="231"/>
        <end position="252"/>
    </location>
</feature>
<evidence type="ECO:0000256" key="6">
    <source>
        <dbReference type="PROSITE-ProRule" id="PRU00723"/>
    </source>
</evidence>
<name>A0A9P0ZQ72_CUSEU</name>
<proteinExistence type="predicted"/>
<feature type="zinc finger region" description="C3H1-type" evidence="6">
    <location>
        <begin position="195"/>
        <end position="223"/>
    </location>
</feature>
<keyword evidence="4 6" id="KW-0862">Zinc</keyword>
<dbReference type="Pfam" id="PF00642">
    <property type="entry name" value="zf-CCCH"/>
    <property type="match status" value="2"/>
</dbReference>
<dbReference type="InterPro" id="IPR036855">
    <property type="entry name" value="Znf_CCCH_sf"/>
</dbReference>
<dbReference type="GO" id="GO:0006355">
    <property type="term" value="P:regulation of DNA-templated transcription"/>
    <property type="evidence" value="ECO:0007669"/>
    <property type="project" value="UniProtKB-ARBA"/>
</dbReference>
<dbReference type="Proteomes" id="UP001152484">
    <property type="component" value="Unassembled WGS sequence"/>
</dbReference>
<evidence type="ECO:0000256" key="5">
    <source>
        <dbReference type="ARBA" id="ARBA00023125"/>
    </source>
</evidence>
<feature type="domain" description="C3H1-type" evidence="8">
    <location>
        <begin position="195"/>
        <end position="223"/>
    </location>
</feature>
<keyword evidence="2" id="KW-0677">Repeat</keyword>
<dbReference type="SMART" id="SM00356">
    <property type="entry name" value="ZnF_C3H1"/>
    <property type="match status" value="3"/>
</dbReference>
<comment type="caution">
    <text evidence="9">The sequence shown here is derived from an EMBL/GenBank/DDBJ whole genome shotgun (WGS) entry which is preliminary data.</text>
</comment>